<evidence type="ECO:0000313" key="1">
    <source>
        <dbReference type="EMBL" id="HJD43252.1"/>
    </source>
</evidence>
<comment type="caution">
    <text evidence="1">The sequence shown here is derived from an EMBL/GenBank/DDBJ whole genome shotgun (WGS) entry which is preliminary data.</text>
</comment>
<organism evidence="1 2">
    <name type="scientific">Candidatus Mediterraneibacter quadrami</name>
    <dbReference type="NCBI Taxonomy" id="2838684"/>
    <lineage>
        <taxon>Bacteria</taxon>
        <taxon>Bacillati</taxon>
        <taxon>Bacillota</taxon>
        <taxon>Clostridia</taxon>
        <taxon>Lachnospirales</taxon>
        <taxon>Lachnospiraceae</taxon>
        <taxon>Mediterraneibacter</taxon>
    </lineage>
</organism>
<name>A0A9D2RF05_9FIRM</name>
<dbReference type="AlphaFoldDB" id="A0A9D2RF05"/>
<evidence type="ECO:0000313" key="2">
    <source>
        <dbReference type="Proteomes" id="UP000823909"/>
    </source>
</evidence>
<dbReference type="Proteomes" id="UP000823909">
    <property type="component" value="Unassembled WGS sequence"/>
</dbReference>
<dbReference type="EMBL" id="DWUU01000059">
    <property type="protein sequence ID" value="HJD43252.1"/>
    <property type="molecule type" value="Genomic_DNA"/>
</dbReference>
<gene>
    <name evidence="1" type="ORF">H9910_09705</name>
</gene>
<protein>
    <submittedName>
        <fullName evidence="1">Uncharacterized protein</fullName>
    </submittedName>
</protein>
<proteinExistence type="predicted"/>
<reference evidence="1" key="2">
    <citation type="submission" date="2021-04" db="EMBL/GenBank/DDBJ databases">
        <authorList>
            <person name="Gilroy R."/>
        </authorList>
    </citation>
    <scope>NUCLEOTIDE SEQUENCE</scope>
    <source>
        <strain evidence="1">ChiBcec15-3976</strain>
    </source>
</reference>
<reference evidence="1" key="1">
    <citation type="journal article" date="2021" name="PeerJ">
        <title>Extensive microbial diversity within the chicken gut microbiome revealed by metagenomics and culture.</title>
        <authorList>
            <person name="Gilroy R."/>
            <person name="Ravi A."/>
            <person name="Getino M."/>
            <person name="Pursley I."/>
            <person name="Horton D.L."/>
            <person name="Alikhan N.F."/>
            <person name="Baker D."/>
            <person name="Gharbi K."/>
            <person name="Hall N."/>
            <person name="Watson M."/>
            <person name="Adriaenssens E.M."/>
            <person name="Foster-Nyarko E."/>
            <person name="Jarju S."/>
            <person name="Secka A."/>
            <person name="Antonio M."/>
            <person name="Oren A."/>
            <person name="Chaudhuri R.R."/>
            <person name="La Ragione R."/>
            <person name="Hildebrand F."/>
            <person name="Pallen M.J."/>
        </authorList>
    </citation>
    <scope>NUCLEOTIDE SEQUENCE</scope>
    <source>
        <strain evidence="1">ChiBcec15-3976</strain>
    </source>
</reference>
<sequence length="57" mass="6516">MNYACISDRAFITKKDLTAKKTLSDEVKARKAYIRSHKFSLNVNPSNQQADVKITKE</sequence>
<accession>A0A9D2RF05</accession>